<dbReference type="PATRIC" id="fig|487.517.peg.2090"/>
<dbReference type="InterPro" id="IPR009004">
    <property type="entry name" value="Transposase_Mu_C"/>
</dbReference>
<dbReference type="Gene3D" id="3.30.420.10">
    <property type="entry name" value="Ribonuclease H-like superfamily/Ribonuclease H"/>
    <property type="match status" value="1"/>
</dbReference>
<dbReference type="InterPro" id="IPR012337">
    <property type="entry name" value="RNaseH-like_sf"/>
</dbReference>
<protein>
    <submittedName>
        <fullName evidence="2">Transposase</fullName>
    </submittedName>
</protein>
<dbReference type="Pfam" id="PF09299">
    <property type="entry name" value="Mu-transpos_C"/>
    <property type="match status" value="1"/>
</dbReference>
<dbReference type="AlphaFoldDB" id="X5ESA3"/>
<dbReference type="GO" id="GO:0003676">
    <property type="term" value="F:nucleic acid binding"/>
    <property type="evidence" value="ECO:0007669"/>
    <property type="project" value="InterPro"/>
</dbReference>
<dbReference type="SUPFAM" id="SSF53098">
    <property type="entry name" value="Ribonuclease H-like"/>
    <property type="match status" value="1"/>
</dbReference>
<reference evidence="2 3" key="1">
    <citation type="journal article" date="2014" name="Genome Announc.">
        <title>Complete Genome Sequence of Neisseria meningitidis Serogroup A Strain NMA510612, Isolated from a Patient with Bacterial Meningitis in China.</title>
        <authorList>
            <person name="Zhang Y."/>
            <person name="Yang J."/>
            <person name="Xu L."/>
            <person name="Zhu Y."/>
            <person name="Liu B."/>
            <person name="Shao Z."/>
            <person name="Zhang X."/>
            <person name="Jin Q."/>
        </authorList>
    </citation>
    <scope>NUCLEOTIDE SEQUENCE [LARGE SCALE GENOMIC DNA]</scope>
    <source>
        <strain evidence="3">NMA510612</strain>
    </source>
</reference>
<gene>
    <name evidence="2" type="ORF">NMA510612_2112</name>
</gene>
<organism evidence="2 3">
    <name type="scientific">Neisseria meningitidis</name>
    <dbReference type="NCBI Taxonomy" id="487"/>
    <lineage>
        <taxon>Bacteria</taxon>
        <taxon>Pseudomonadati</taxon>
        <taxon>Pseudomonadota</taxon>
        <taxon>Betaproteobacteria</taxon>
        <taxon>Neisseriales</taxon>
        <taxon>Neisseriaceae</taxon>
        <taxon>Neisseria</taxon>
    </lineage>
</organism>
<dbReference type="Proteomes" id="UP000023582">
    <property type="component" value="Chromosome"/>
</dbReference>
<sequence length="384" mass="43140">MGDGHSFKAKIRHPMGYLFTPEVTMIVDGCSGAVVGWSVALSETAVAVADALRHGMTHFPPPLGYYSDNGSGETGDMLDKETTGILPRIGIEHFTGIPGNPQGRGKIERLWQTITIPLAKQYATYQGKDADAETLRKVSNALASAQKVQKKGKELSKAQEAALSAAPTWAQFIADLEEAVRRYNFEHEHRSLPKNPEAGRHFTPMKYYEYRMETDGMRVKTDVLSPLELDFMYRPEEERIPDRGAVSLHNNTYFHQELLDYSGQKVRVAYDIHDADHVIVKDMQGKVICKAVFNGNKRAAFAETRMEQLAERRRKGQAKRLQDKMDLIEAQRQSAAPIIEQQPDFGEFLKLETESGGLVEVENRPSESGRGKKKLRDFLWEDAG</sequence>
<dbReference type="SUPFAM" id="SSF50610">
    <property type="entry name" value="mu transposase, C-terminal domain"/>
    <property type="match status" value="1"/>
</dbReference>
<evidence type="ECO:0000313" key="3">
    <source>
        <dbReference type="Proteomes" id="UP000023582"/>
    </source>
</evidence>
<evidence type="ECO:0000259" key="1">
    <source>
        <dbReference type="PROSITE" id="PS50994"/>
    </source>
</evidence>
<proteinExistence type="predicted"/>
<dbReference type="InterPro" id="IPR036397">
    <property type="entry name" value="RNaseH_sf"/>
</dbReference>
<dbReference type="EMBL" id="CP007524">
    <property type="protein sequence ID" value="AHW76386.1"/>
    <property type="molecule type" value="Genomic_DNA"/>
</dbReference>
<dbReference type="RefSeq" id="WP_228372981.1">
    <property type="nucleotide sequence ID" value="NZ_CFHX01000047.1"/>
</dbReference>
<feature type="domain" description="Integrase catalytic" evidence="1">
    <location>
        <begin position="1"/>
        <end position="165"/>
    </location>
</feature>
<dbReference type="InterPro" id="IPR015378">
    <property type="entry name" value="Transposase-like_Mu_C"/>
</dbReference>
<evidence type="ECO:0000313" key="2">
    <source>
        <dbReference type="EMBL" id="AHW76386.1"/>
    </source>
</evidence>
<dbReference type="Gene3D" id="2.30.30.130">
    <property type="entry name" value="Transposase, Mu, C-terminal"/>
    <property type="match status" value="1"/>
</dbReference>
<dbReference type="InterPro" id="IPR001584">
    <property type="entry name" value="Integrase_cat-core"/>
</dbReference>
<accession>X5ESA3</accession>
<dbReference type="KEGG" id="nmx:NMA510612_2112"/>
<dbReference type="GO" id="GO:0015074">
    <property type="term" value="P:DNA integration"/>
    <property type="evidence" value="ECO:0007669"/>
    <property type="project" value="InterPro"/>
</dbReference>
<name>X5ESA3_NEIME</name>
<dbReference type="PROSITE" id="PS50994">
    <property type="entry name" value="INTEGRASE"/>
    <property type="match status" value="1"/>
</dbReference>
<reference evidence="3" key="2">
    <citation type="submission" date="2014-02" db="EMBL/GenBank/DDBJ databases">
        <title>Complete Genome Sequence of Neisseria meningitides, serogroup A strain 510612.</title>
        <authorList>
            <person name="Zhang X."/>
            <person name="Zhang Y."/>
            <person name="Yang J."/>
            <person name="Zhu Y."/>
            <person name="Jin Q."/>
        </authorList>
    </citation>
    <scope>NUCLEOTIDE SEQUENCE</scope>
    <source>
        <strain evidence="3">NMA510612</strain>
    </source>
</reference>